<dbReference type="Proteomes" id="UP000245133">
    <property type="component" value="Unassembled WGS sequence"/>
</dbReference>
<name>A0A2P2E029_9LEPT</name>
<sequence length="365" mass="42645">MKHSILIILLTFATNGFLSAESVSSKAYKKRIELLTYLRELEPMIKNFRGEDAEGKPTALNAPEGKEGFRLKKYNELRRIYQEGLQYYFEGNFNSAYQRFLECQVGVEKVTEELSQLYVLRAEEMMKVAMEKKNPANPLDKALLDVSIEYGKGSYFRHDVLDQAREAPFSRRMYDPKEVHYVYNKYDIEKNMELGYKHLGLAKEARITALKVEKNLEKHQKLQPSHRKYRIENYFAAINLCRDSKANAINIYKLKYPYDNYYLNNSQGKSEARIDETGKPVEGEPVKVDGVTYDFSKNPYIKFDNRLQAMFDVRVPEEYRVDHADLRGRVYDIDSENMVFFKYDQERKKQLNVPNKPATGSTATP</sequence>
<keyword evidence="2" id="KW-1185">Reference proteome</keyword>
<dbReference type="OrthoDB" id="315925at2"/>
<accession>A0A2P2E029</accession>
<gene>
    <name evidence="1" type="ORF">LPTSP4_17530</name>
</gene>
<organism evidence="1 2">
    <name type="scientific">Leptospira ryugenii</name>
    <dbReference type="NCBI Taxonomy" id="1917863"/>
    <lineage>
        <taxon>Bacteria</taxon>
        <taxon>Pseudomonadati</taxon>
        <taxon>Spirochaetota</taxon>
        <taxon>Spirochaetia</taxon>
        <taxon>Leptospirales</taxon>
        <taxon>Leptospiraceae</taxon>
        <taxon>Leptospira</taxon>
    </lineage>
</organism>
<comment type="caution">
    <text evidence="1">The sequence shown here is derived from an EMBL/GenBank/DDBJ whole genome shotgun (WGS) entry which is preliminary data.</text>
</comment>
<proteinExistence type="predicted"/>
<reference evidence="1 2" key="1">
    <citation type="submission" date="2018-02" db="EMBL/GenBank/DDBJ databases">
        <title>Novel Leptospira species isolated from soil and water in Japan.</title>
        <authorList>
            <person name="Nakao R."/>
            <person name="Masuzawa T."/>
        </authorList>
    </citation>
    <scope>NUCLEOTIDE SEQUENCE [LARGE SCALE GENOMIC DNA]</scope>
    <source>
        <strain evidence="1 2">YH101</strain>
    </source>
</reference>
<dbReference type="NCBIfam" id="NF047672">
    <property type="entry name" value="LIC11274_fam"/>
    <property type="match status" value="1"/>
</dbReference>
<dbReference type="AlphaFoldDB" id="A0A2P2E029"/>
<protein>
    <submittedName>
        <fullName evidence="1">Uncharacterized protein</fullName>
    </submittedName>
</protein>
<evidence type="ECO:0000313" key="2">
    <source>
        <dbReference type="Proteomes" id="UP000245133"/>
    </source>
</evidence>
<dbReference type="EMBL" id="BFBB01000004">
    <property type="protein sequence ID" value="GBF50229.1"/>
    <property type="molecule type" value="Genomic_DNA"/>
</dbReference>
<evidence type="ECO:0000313" key="1">
    <source>
        <dbReference type="EMBL" id="GBF50229.1"/>
    </source>
</evidence>
<dbReference type="RefSeq" id="WP_108975969.1">
    <property type="nucleotide sequence ID" value="NZ_BFBB01000004.1"/>
</dbReference>